<evidence type="ECO:0000256" key="1">
    <source>
        <dbReference type="SAM" id="Phobius"/>
    </source>
</evidence>
<keyword evidence="1" id="KW-0812">Transmembrane</keyword>
<dbReference type="Pfam" id="PF24838">
    <property type="entry name" value="8xMP"/>
    <property type="match status" value="1"/>
</dbReference>
<protein>
    <submittedName>
        <fullName evidence="2">Uncharacterized protein</fullName>
    </submittedName>
</protein>
<reference evidence="2 3" key="1">
    <citation type="journal article" date="2017" name="ISME J.">
        <title>Energy and carbon metabolisms in a deep terrestrial subsurface fluid microbial community.</title>
        <authorList>
            <person name="Momper L."/>
            <person name="Jungbluth S.P."/>
            <person name="Lee M.D."/>
            <person name="Amend J.P."/>
        </authorList>
    </citation>
    <scope>NUCLEOTIDE SEQUENCE [LARGE SCALE GENOMIC DNA]</scope>
    <source>
        <strain evidence="2">SURF_17</strain>
    </source>
</reference>
<organism evidence="2 3">
    <name type="scientific">Candidatus Abyssobacteria bacterium SURF_17</name>
    <dbReference type="NCBI Taxonomy" id="2093361"/>
    <lineage>
        <taxon>Bacteria</taxon>
        <taxon>Pseudomonadati</taxon>
        <taxon>Candidatus Hydrogenedentota</taxon>
        <taxon>Candidatus Abyssobacteria</taxon>
    </lineage>
</organism>
<gene>
    <name evidence="2" type="ORF">C4532_19790</name>
</gene>
<name>A0A419EN17_9BACT</name>
<evidence type="ECO:0000313" key="3">
    <source>
        <dbReference type="Proteomes" id="UP000285961"/>
    </source>
</evidence>
<evidence type="ECO:0000313" key="2">
    <source>
        <dbReference type="EMBL" id="RJP64069.1"/>
    </source>
</evidence>
<dbReference type="AlphaFoldDB" id="A0A419EN17"/>
<accession>A0A419EN17</accession>
<feature type="transmembrane region" description="Helical" evidence="1">
    <location>
        <begin position="149"/>
        <end position="167"/>
    </location>
</feature>
<comment type="caution">
    <text evidence="2">The sequence shown here is derived from an EMBL/GenBank/DDBJ whole genome shotgun (WGS) entry which is preliminary data.</text>
</comment>
<dbReference type="Proteomes" id="UP000285961">
    <property type="component" value="Unassembled WGS sequence"/>
</dbReference>
<keyword evidence="1" id="KW-1133">Transmembrane helix</keyword>
<dbReference type="EMBL" id="QZKI01000143">
    <property type="protein sequence ID" value="RJP64069.1"/>
    <property type="molecule type" value="Genomic_DNA"/>
</dbReference>
<feature type="transmembrane region" description="Helical" evidence="1">
    <location>
        <begin position="80"/>
        <end position="98"/>
    </location>
</feature>
<dbReference type="InterPro" id="IPR056918">
    <property type="entry name" value="8xMP"/>
</dbReference>
<sequence>MARDNTSADDALFNVPPDILKPGEPSESYLEQYKLYLSYLDKLADRRQSSNTFFLTLNTGLCAAIAFLCSKETAEEIRRLLFVIPFAGIVVSVFWHRLVASYRQLSNEKFNIVHRMEKHLPTAPYRAEWAALGSGKDSSKYVPLTQVEIWVPRLFITMYVMLVVYLFPWMRIIGMMKCSQQ</sequence>
<keyword evidence="1" id="KW-0472">Membrane</keyword>
<proteinExistence type="predicted"/>